<proteinExistence type="predicted"/>
<protein>
    <submittedName>
        <fullName evidence="1">Uncharacterized protein</fullName>
    </submittedName>
</protein>
<organism evidence="1 2">
    <name type="scientific">Penicillium cosmopolitanum</name>
    <dbReference type="NCBI Taxonomy" id="1131564"/>
    <lineage>
        <taxon>Eukaryota</taxon>
        <taxon>Fungi</taxon>
        <taxon>Dikarya</taxon>
        <taxon>Ascomycota</taxon>
        <taxon>Pezizomycotina</taxon>
        <taxon>Eurotiomycetes</taxon>
        <taxon>Eurotiomycetidae</taxon>
        <taxon>Eurotiales</taxon>
        <taxon>Aspergillaceae</taxon>
        <taxon>Penicillium</taxon>
    </lineage>
</organism>
<keyword evidence="2" id="KW-1185">Reference proteome</keyword>
<evidence type="ECO:0000313" key="2">
    <source>
        <dbReference type="Proteomes" id="UP001147747"/>
    </source>
</evidence>
<comment type="caution">
    <text evidence="1">The sequence shown here is derived from an EMBL/GenBank/DDBJ whole genome shotgun (WGS) entry which is preliminary data.</text>
</comment>
<reference evidence="1" key="1">
    <citation type="submission" date="2022-12" db="EMBL/GenBank/DDBJ databases">
        <authorList>
            <person name="Petersen C."/>
        </authorList>
    </citation>
    <scope>NUCLEOTIDE SEQUENCE</scope>
    <source>
        <strain evidence="1">IBT 29677</strain>
    </source>
</reference>
<evidence type="ECO:0000313" key="1">
    <source>
        <dbReference type="EMBL" id="KAJ5392262.1"/>
    </source>
</evidence>
<accession>A0A9W9VZE7</accession>
<sequence length="314" mass="36606">MSDVEDQTGPLWGRLGVEQYLITNWDHSSVETPDHQRKGLVSRFLNTPLEPKENCERKTTRTPLREPTAEEIDTILRPYRCENLRRHADNIYTDGVCPMLLRTHYAKNADEKNRHDKMMETWINVNQFEEEAWWAVLDDVNLFDFGSEWRRIYDVLPEIAYPVDFRMVKEGDQNILRDNYTEPQHHEGTRAFFKRDIANAKQYDPEAWHNDRESVIEAIDTLQKAAAYTYIVIADEKAFESGWLCVVYLDGLQRIIREGRIDPNNDDIGNVAGLWANCCELLGSEFTSVSEKYRINGEIGKVLYQLTEENLADP</sequence>
<dbReference type="RefSeq" id="XP_056487940.1">
    <property type="nucleotide sequence ID" value="XM_056632389.1"/>
</dbReference>
<dbReference type="OrthoDB" id="4364812at2759"/>
<dbReference type="AlphaFoldDB" id="A0A9W9VZE7"/>
<dbReference type="Proteomes" id="UP001147747">
    <property type="component" value="Unassembled WGS sequence"/>
</dbReference>
<name>A0A9W9VZE7_9EURO</name>
<dbReference type="EMBL" id="JAPZBU010000008">
    <property type="protein sequence ID" value="KAJ5392262.1"/>
    <property type="molecule type" value="Genomic_DNA"/>
</dbReference>
<gene>
    <name evidence="1" type="ORF">N7509_007752</name>
</gene>
<dbReference type="GeneID" id="81371369"/>
<reference evidence="1" key="2">
    <citation type="journal article" date="2023" name="IMA Fungus">
        <title>Comparative genomic study of the Penicillium genus elucidates a diverse pangenome and 15 lateral gene transfer events.</title>
        <authorList>
            <person name="Petersen C."/>
            <person name="Sorensen T."/>
            <person name="Nielsen M.R."/>
            <person name="Sondergaard T.E."/>
            <person name="Sorensen J.L."/>
            <person name="Fitzpatrick D.A."/>
            <person name="Frisvad J.C."/>
            <person name="Nielsen K.L."/>
        </authorList>
    </citation>
    <scope>NUCLEOTIDE SEQUENCE</scope>
    <source>
        <strain evidence="1">IBT 29677</strain>
    </source>
</reference>